<evidence type="ECO:0000313" key="5">
    <source>
        <dbReference type="Proteomes" id="UP000199064"/>
    </source>
</evidence>
<keyword evidence="5" id="KW-1185">Reference proteome</keyword>
<gene>
    <name evidence="4" type="ORF">SAMN05216452_4023</name>
</gene>
<dbReference type="Gene3D" id="3.40.50.720">
    <property type="entry name" value="NAD(P)-binding Rossmann-like Domain"/>
    <property type="match status" value="2"/>
</dbReference>
<sequence>MADGQVIEGVYLSDAFDLHALYGHALTPHADQIRLRHPHEIDDPEEIRFALCWRPADDAFLPYPNLRLANSIAAGVDSIINCPSLPAEALVARVRDEDQGDVMAGFAAWHVIWHHRNMRHHIVHEAKHEWARLIPSTTKPPRETPVGILGFGLMGRAIARAVTAMGFPVIAAVRNTPAEDVPGVRFESGEGAAQRVAEQAAILINVLPLTGETRGLLNLDFFNRMPEGAALIQLGRGEHLIEADLVRALDSGRIASASLDVFDVEPLPKEHPFWADERILVTPHQAGDCSPHTMAEQLVRAAQAVVAGEIPETVVDRSNGY</sequence>
<feature type="domain" description="D-isomer specific 2-hydroxyacid dehydrogenase NAD-binding" evidence="3">
    <location>
        <begin position="110"/>
        <end position="286"/>
    </location>
</feature>
<evidence type="ECO:0000256" key="2">
    <source>
        <dbReference type="ARBA" id="ARBA00023027"/>
    </source>
</evidence>
<keyword evidence="4" id="KW-0670">Pyruvate</keyword>
<evidence type="ECO:0000259" key="3">
    <source>
        <dbReference type="Pfam" id="PF02826"/>
    </source>
</evidence>
<proteinExistence type="predicted"/>
<dbReference type="InterPro" id="IPR036291">
    <property type="entry name" value="NAD(P)-bd_dom_sf"/>
</dbReference>
<accession>A0A1H4QC34</accession>
<dbReference type="SUPFAM" id="SSF51735">
    <property type="entry name" value="NAD(P)-binding Rossmann-fold domains"/>
    <property type="match status" value="1"/>
</dbReference>
<dbReference type="InterPro" id="IPR006140">
    <property type="entry name" value="D-isomer_DH_NAD-bd"/>
</dbReference>
<organism evidence="4 5">
    <name type="scientific">Nitratireductor aquibiodomus</name>
    <dbReference type="NCBI Taxonomy" id="204799"/>
    <lineage>
        <taxon>Bacteria</taxon>
        <taxon>Pseudomonadati</taxon>
        <taxon>Pseudomonadota</taxon>
        <taxon>Alphaproteobacteria</taxon>
        <taxon>Hyphomicrobiales</taxon>
        <taxon>Phyllobacteriaceae</taxon>
        <taxon>Nitratireductor</taxon>
    </lineage>
</organism>
<keyword evidence="1" id="KW-0560">Oxidoreductase</keyword>
<dbReference type="GO" id="GO:0051287">
    <property type="term" value="F:NAD binding"/>
    <property type="evidence" value="ECO:0007669"/>
    <property type="project" value="InterPro"/>
</dbReference>
<dbReference type="EMBL" id="FNSL01000002">
    <property type="protein sequence ID" value="SEC17157.1"/>
    <property type="molecule type" value="Genomic_DNA"/>
</dbReference>
<dbReference type="PANTHER" id="PTHR43333:SF1">
    <property type="entry name" value="D-ISOMER SPECIFIC 2-HYDROXYACID DEHYDROGENASE NAD-BINDING DOMAIN-CONTAINING PROTEIN"/>
    <property type="match status" value="1"/>
</dbReference>
<dbReference type="AlphaFoldDB" id="A0A1H4QC34"/>
<name>A0A1H4QC34_9HYPH</name>
<dbReference type="PANTHER" id="PTHR43333">
    <property type="entry name" value="2-HACID_DH_C DOMAIN-CONTAINING PROTEIN"/>
    <property type="match status" value="1"/>
</dbReference>
<evidence type="ECO:0000256" key="1">
    <source>
        <dbReference type="ARBA" id="ARBA00023002"/>
    </source>
</evidence>
<dbReference type="Pfam" id="PF02826">
    <property type="entry name" value="2-Hacid_dh_C"/>
    <property type="match status" value="1"/>
</dbReference>
<dbReference type="Proteomes" id="UP000199064">
    <property type="component" value="Unassembled WGS sequence"/>
</dbReference>
<protein>
    <submittedName>
        <fullName evidence="4">Glyoxylate/hydroxypyruvate reductase A</fullName>
    </submittedName>
</protein>
<dbReference type="GO" id="GO:0016491">
    <property type="term" value="F:oxidoreductase activity"/>
    <property type="evidence" value="ECO:0007669"/>
    <property type="project" value="UniProtKB-KW"/>
</dbReference>
<reference evidence="5" key="1">
    <citation type="submission" date="2016-10" db="EMBL/GenBank/DDBJ databases">
        <authorList>
            <person name="Varghese N."/>
            <person name="Submissions S."/>
        </authorList>
    </citation>
    <scope>NUCLEOTIDE SEQUENCE [LARGE SCALE GENOMIC DNA]</scope>
    <source>
        <strain evidence="5">ES.061</strain>
    </source>
</reference>
<evidence type="ECO:0000313" key="4">
    <source>
        <dbReference type="EMBL" id="SEC17157.1"/>
    </source>
</evidence>
<keyword evidence="2" id="KW-0520">NAD</keyword>
<dbReference type="RefSeq" id="WP_090330154.1">
    <property type="nucleotide sequence ID" value="NZ_FNSL01000002.1"/>
</dbReference>